<feature type="binding site" evidence="9">
    <location>
        <position position="222"/>
    </location>
    <ligand>
        <name>[4Fe-4S] cluster</name>
        <dbReference type="ChEBI" id="CHEBI:49883"/>
    </ligand>
</feature>
<accession>A0A0B9H290</accession>
<evidence type="ECO:0000313" key="13">
    <source>
        <dbReference type="EMBL" id="KHT65061.1"/>
    </source>
</evidence>
<dbReference type="SUPFAM" id="SSF143975">
    <property type="entry name" value="IlvD/EDD N-terminal domain-like"/>
    <property type="match status" value="1"/>
</dbReference>
<dbReference type="InterPro" id="IPR004786">
    <property type="entry name" value="6-phosphgluc_deHydtase"/>
</dbReference>
<evidence type="ECO:0000256" key="10">
    <source>
        <dbReference type="NCBIfam" id="TIGR01196"/>
    </source>
</evidence>
<comment type="pathway">
    <text evidence="9">Carbohydrate metabolism; Entner-Doudoroff pathway.</text>
</comment>
<dbReference type="UniPathway" id="UPA00226"/>
<dbReference type="HAMAP" id="MF_02094">
    <property type="entry name" value="Edd"/>
    <property type="match status" value="1"/>
</dbReference>
<feature type="domain" description="Dihydroxy-acid/6-phosphogluconate dehydratase N-terminal" evidence="11">
    <location>
        <begin position="66"/>
        <end position="377"/>
    </location>
</feature>
<sequence>MSHPTITQITERIKARSQALRSSFEAKITQQAEQGKGRASLSCGNLAHAVAASCQQEKQQILDFTRANLAIVSSYNDMLSAHQLYKNYPDQIKSALQSLGHTAQIAGCVPAMCDGVTQGQPGMDMSLFSRDLIAQATAFSLSHNVFDATLLLGICDKIAPGQLMGALSYAHLPTAFIPAGPMPTGITNDKKVAVRQQYVAGEVGKDALLEMECQAYHSGGTCTFYGTANTNQLVFEAMGLMLPGSAFVAPNTDLRSALTEHASLALASMTADSPNYRPLIDVFTAENLVNGVVALLASGGSTNHTIHMLAIARAGGLVLTWDDISELSDIVPLLAKMYPNGPADINAFEQAGGVPALMKTLHERGLLNSDVKTVFGEFADQLTQPAIIDNKLVWQPVGESRNAEVIAANGKAFSQTGGTKVLKGNLGQAVIKASAVKQEHQFIEAPAKVFRCQHDVEAAYQAGEFTGDCVIVVSHNGPAANGMPELHKLMPILGNIQKAGHQVALVTDGRLSGASGKIPAAIHVSPEALRGGAIGMINDGDIVKLDCSTGLLEVAVDFDQRQPVQLDTEASQITWGRDIFKVMRENVGSADEGASFLF</sequence>
<dbReference type="GO" id="GO:0004456">
    <property type="term" value="F:phosphogluconate dehydratase activity"/>
    <property type="evidence" value="ECO:0007669"/>
    <property type="project" value="UniProtKB-UniRule"/>
</dbReference>
<feature type="binding site" evidence="9">
    <location>
        <position position="155"/>
    </location>
    <ligand>
        <name>[4Fe-4S] cluster</name>
        <dbReference type="ChEBI" id="CHEBI:49883"/>
    </ligand>
</feature>
<dbReference type="GO" id="GO:0019521">
    <property type="term" value="P:D-gluconate metabolic process"/>
    <property type="evidence" value="ECO:0007669"/>
    <property type="project" value="UniProtKB-KW"/>
</dbReference>
<comment type="cofactor">
    <cofactor evidence="9">
        <name>[4Fe-4S] cluster</name>
        <dbReference type="ChEBI" id="CHEBI:49883"/>
    </cofactor>
    <text evidence="9">Binds 1 [4Fe-4S] cluster.</text>
</comment>
<keyword evidence="4 9" id="KW-0408">Iron</keyword>
<evidence type="ECO:0000256" key="3">
    <source>
        <dbReference type="ARBA" id="ARBA00022723"/>
    </source>
</evidence>
<dbReference type="InterPro" id="IPR020558">
    <property type="entry name" value="DiOHA_6PGluconate_deHydtase_CS"/>
</dbReference>
<comment type="catalytic activity">
    <reaction evidence="9">
        <text>6-phospho-D-gluconate = 2-dehydro-3-deoxy-6-phospho-D-gluconate + H2O</text>
        <dbReference type="Rhea" id="RHEA:17277"/>
        <dbReference type="ChEBI" id="CHEBI:15377"/>
        <dbReference type="ChEBI" id="CHEBI:57569"/>
        <dbReference type="ChEBI" id="CHEBI:58759"/>
        <dbReference type="EC" id="4.2.1.12"/>
    </reaction>
</comment>
<evidence type="ECO:0000256" key="9">
    <source>
        <dbReference type="HAMAP-Rule" id="MF_02094"/>
    </source>
</evidence>
<dbReference type="GO" id="GO:0009255">
    <property type="term" value="P:Entner-Doudoroff pathway through 6-phosphogluconate"/>
    <property type="evidence" value="ECO:0007669"/>
    <property type="project" value="UniProtKB-UniRule"/>
</dbReference>
<evidence type="ECO:0000256" key="4">
    <source>
        <dbReference type="ARBA" id="ARBA00023004"/>
    </source>
</evidence>
<dbReference type="InterPro" id="IPR042096">
    <property type="entry name" value="Dihydro-acid_dehy_C"/>
</dbReference>
<dbReference type="InterPro" id="IPR056740">
    <property type="entry name" value="ILV_EDD_C"/>
</dbReference>
<reference evidence="13 14" key="1">
    <citation type="submission" date="2014-12" db="EMBL/GenBank/DDBJ databases">
        <title>Genome sequencing of Photobacterium gaetbulicola AD005a.</title>
        <authorList>
            <person name="Adrian T.G.S."/>
            <person name="Chan K.G."/>
        </authorList>
    </citation>
    <scope>NUCLEOTIDE SEQUENCE [LARGE SCALE GENOMIC DNA]</scope>
    <source>
        <strain evidence="13 14">AD005a</strain>
    </source>
</reference>
<dbReference type="AlphaFoldDB" id="A0A0B9H290"/>
<evidence type="ECO:0000256" key="6">
    <source>
        <dbReference type="ARBA" id="ARBA00023064"/>
    </source>
</evidence>
<dbReference type="InterPro" id="IPR000581">
    <property type="entry name" value="ILV_EDD_N"/>
</dbReference>
<dbReference type="EC" id="4.2.1.12" evidence="9 10"/>
<comment type="function">
    <text evidence="9">Catalyzes the dehydration of 6-phospho-D-gluconate to 2-dehydro-3-deoxy-6-phospho-D-gluconate.</text>
</comment>
<evidence type="ECO:0000256" key="1">
    <source>
        <dbReference type="ARBA" id="ARBA00006486"/>
    </source>
</evidence>
<dbReference type="Pfam" id="PF24877">
    <property type="entry name" value="ILV_EDD_C"/>
    <property type="match status" value="1"/>
</dbReference>
<dbReference type="PANTHER" id="PTHR43661:SF1">
    <property type="entry name" value="PHOSPHOGLUCONATE DEHYDRATASE"/>
    <property type="match status" value="1"/>
</dbReference>
<dbReference type="PROSITE" id="PS00886">
    <property type="entry name" value="ILVD_EDD_1"/>
    <property type="match status" value="1"/>
</dbReference>
<evidence type="ECO:0000256" key="8">
    <source>
        <dbReference type="ARBA" id="ARBA00023277"/>
    </source>
</evidence>
<dbReference type="GO" id="GO:0046872">
    <property type="term" value="F:metal ion binding"/>
    <property type="evidence" value="ECO:0007669"/>
    <property type="project" value="UniProtKB-KW"/>
</dbReference>
<dbReference type="InterPro" id="IPR037237">
    <property type="entry name" value="IlvD/EDD_N"/>
</dbReference>
<dbReference type="EMBL" id="JWLZ01000025">
    <property type="protein sequence ID" value="KHT65061.1"/>
    <property type="molecule type" value="Genomic_DNA"/>
</dbReference>
<keyword evidence="6 9" id="KW-0311">Gluconate utilization</keyword>
<keyword evidence="5 9" id="KW-0411">Iron-sulfur</keyword>
<name>A0A0B9H290_9GAMM</name>
<organism evidence="13 14">
    <name type="scientific">Photobacterium gaetbulicola</name>
    <dbReference type="NCBI Taxonomy" id="1295392"/>
    <lineage>
        <taxon>Bacteria</taxon>
        <taxon>Pseudomonadati</taxon>
        <taxon>Pseudomonadota</taxon>
        <taxon>Gammaproteobacteria</taxon>
        <taxon>Vibrionales</taxon>
        <taxon>Vibrionaceae</taxon>
        <taxon>Photobacterium</taxon>
    </lineage>
</organism>
<comment type="similarity">
    <text evidence="1 9">Belongs to the IlvD/Edd family.</text>
</comment>
<protein>
    <recommendedName>
        <fullName evidence="9 10">Phosphogluconate dehydratase</fullName>
        <ecNumber evidence="9 10">4.2.1.12</ecNumber>
    </recommendedName>
</protein>
<dbReference type="GO" id="GO:0005829">
    <property type="term" value="C:cytosol"/>
    <property type="evidence" value="ECO:0007669"/>
    <property type="project" value="TreeGrafter"/>
</dbReference>
<keyword evidence="7 9" id="KW-0456">Lyase</keyword>
<keyword evidence="3 9" id="KW-0479">Metal-binding</keyword>
<evidence type="ECO:0000256" key="7">
    <source>
        <dbReference type="ARBA" id="ARBA00023239"/>
    </source>
</evidence>
<evidence type="ECO:0000259" key="12">
    <source>
        <dbReference type="Pfam" id="PF24877"/>
    </source>
</evidence>
<dbReference type="Gene3D" id="3.50.30.80">
    <property type="entry name" value="IlvD/EDD C-terminal domain-like"/>
    <property type="match status" value="1"/>
</dbReference>
<dbReference type="PROSITE" id="PS00887">
    <property type="entry name" value="ILVD_EDD_2"/>
    <property type="match status" value="1"/>
</dbReference>
<evidence type="ECO:0000256" key="2">
    <source>
        <dbReference type="ARBA" id="ARBA00022485"/>
    </source>
</evidence>
<dbReference type="RefSeq" id="WP_039457865.1">
    <property type="nucleotide sequence ID" value="NZ_JWLZ01000025.1"/>
</dbReference>
<feature type="domain" description="Dihydroxy-acid/6-phosphogluconate dehydratase C-terminal" evidence="12">
    <location>
        <begin position="404"/>
        <end position="594"/>
    </location>
</feature>
<dbReference type="NCBIfam" id="TIGR01196">
    <property type="entry name" value="edd"/>
    <property type="match status" value="1"/>
</dbReference>
<comment type="caution">
    <text evidence="13">The sequence shown here is derived from an EMBL/GenBank/DDBJ whole genome shotgun (WGS) entry which is preliminary data.</text>
</comment>
<evidence type="ECO:0000259" key="11">
    <source>
        <dbReference type="Pfam" id="PF00920"/>
    </source>
</evidence>
<keyword evidence="2 9" id="KW-0004">4Fe-4S</keyword>
<dbReference type="SUPFAM" id="SSF52016">
    <property type="entry name" value="LeuD/IlvD-like"/>
    <property type="match status" value="1"/>
</dbReference>
<proteinExistence type="inferred from homology"/>
<gene>
    <name evidence="9" type="primary">edd</name>
    <name evidence="13" type="ORF">RJ45_03085</name>
</gene>
<evidence type="ECO:0000313" key="14">
    <source>
        <dbReference type="Proteomes" id="UP000031278"/>
    </source>
</evidence>
<dbReference type="Pfam" id="PF00920">
    <property type="entry name" value="ILVD_EDD_N"/>
    <property type="match status" value="1"/>
</dbReference>
<dbReference type="GO" id="GO:0051539">
    <property type="term" value="F:4 iron, 4 sulfur cluster binding"/>
    <property type="evidence" value="ECO:0007669"/>
    <property type="project" value="UniProtKB-UniRule"/>
</dbReference>
<dbReference type="PANTHER" id="PTHR43661">
    <property type="entry name" value="D-XYLONATE DEHYDRATASE"/>
    <property type="match status" value="1"/>
</dbReference>
<evidence type="ECO:0000256" key="5">
    <source>
        <dbReference type="ARBA" id="ARBA00023014"/>
    </source>
</evidence>
<dbReference type="Proteomes" id="UP000031278">
    <property type="component" value="Unassembled WGS sequence"/>
</dbReference>
<keyword evidence="8 9" id="KW-0119">Carbohydrate metabolism</keyword>